<dbReference type="InterPro" id="IPR004878">
    <property type="entry name" value="Otopetrin"/>
</dbReference>
<feature type="transmembrane region" description="Helical" evidence="12">
    <location>
        <begin position="52"/>
        <end position="76"/>
    </location>
</feature>
<keyword evidence="10" id="KW-0407">Ion channel</keyword>
<dbReference type="OrthoDB" id="6429739at2759"/>
<evidence type="ECO:0000256" key="9">
    <source>
        <dbReference type="ARBA" id="ARBA00023136"/>
    </source>
</evidence>
<evidence type="ECO:0000256" key="8">
    <source>
        <dbReference type="ARBA" id="ARBA00023065"/>
    </source>
</evidence>
<proteinExistence type="inferred from homology"/>
<evidence type="ECO:0000256" key="2">
    <source>
        <dbReference type="ARBA" id="ARBA00006513"/>
    </source>
</evidence>
<sequence>MVQVEKGDIHLTKDQELLDQILLWLGLVGELMYSVAGLVGLTGEGQWQPLAFLLFVVHILRLIQVGTQTFVIYLATKVKAGSSNKRSQPGKQAITFLLAVSDVMPEMQLCDGICGHMELVSDLTKLKCTHNESLQTNTNIYKKYQLKLRANGRRHDNQQTGTEPSSEEKLKF</sequence>
<dbReference type="GO" id="GO:0015252">
    <property type="term" value="F:proton channel activity"/>
    <property type="evidence" value="ECO:0007669"/>
    <property type="project" value="InterPro"/>
</dbReference>
<evidence type="ECO:0000256" key="12">
    <source>
        <dbReference type="SAM" id="Phobius"/>
    </source>
</evidence>
<keyword evidence="7 12" id="KW-1133">Transmembrane helix</keyword>
<evidence type="ECO:0000256" key="10">
    <source>
        <dbReference type="ARBA" id="ARBA00023303"/>
    </source>
</evidence>
<feature type="transmembrane region" description="Helical" evidence="12">
    <location>
        <begin position="21"/>
        <end position="40"/>
    </location>
</feature>
<evidence type="ECO:0000313" key="13">
    <source>
        <dbReference type="EMBL" id="PIO72130.1"/>
    </source>
</evidence>
<evidence type="ECO:0000256" key="5">
    <source>
        <dbReference type="ARBA" id="ARBA00022692"/>
    </source>
</evidence>
<reference evidence="13 14" key="1">
    <citation type="submission" date="2015-09" db="EMBL/GenBank/DDBJ databases">
        <title>Draft genome of the parasitic nematode Teladorsagia circumcincta isolate WARC Sus (inbred).</title>
        <authorList>
            <person name="Mitreva M."/>
        </authorList>
    </citation>
    <scope>NUCLEOTIDE SEQUENCE [LARGE SCALE GENOMIC DNA]</scope>
    <source>
        <strain evidence="13 14">S</strain>
    </source>
</reference>
<dbReference type="EMBL" id="KZ345761">
    <property type="protein sequence ID" value="PIO72130.1"/>
    <property type="molecule type" value="Genomic_DNA"/>
</dbReference>
<evidence type="ECO:0000313" key="14">
    <source>
        <dbReference type="Proteomes" id="UP000230423"/>
    </source>
</evidence>
<evidence type="ECO:0000256" key="4">
    <source>
        <dbReference type="ARBA" id="ARBA00022475"/>
    </source>
</evidence>
<keyword evidence="8" id="KW-0406">Ion transport</keyword>
<keyword evidence="4" id="KW-1003">Cell membrane</keyword>
<dbReference type="Pfam" id="PF03189">
    <property type="entry name" value="Otopetrin"/>
    <property type="match status" value="1"/>
</dbReference>
<keyword evidence="14" id="KW-1185">Reference proteome</keyword>
<comment type="subcellular location">
    <subcellularLocation>
        <location evidence="1">Cell membrane</location>
        <topology evidence="1">Multi-pass membrane protein</topology>
    </subcellularLocation>
</comment>
<evidence type="ECO:0000256" key="7">
    <source>
        <dbReference type="ARBA" id="ARBA00022989"/>
    </source>
</evidence>
<evidence type="ECO:0000256" key="3">
    <source>
        <dbReference type="ARBA" id="ARBA00022448"/>
    </source>
</evidence>
<dbReference type="PANTHER" id="PTHR21522:SF33">
    <property type="entry name" value="OTOPETRIN-2"/>
    <property type="match status" value="1"/>
</dbReference>
<keyword evidence="3" id="KW-0813">Transport</keyword>
<gene>
    <name evidence="13" type="ORF">TELCIR_05953</name>
</gene>
<comment type="similarity">
    <text evidence="2">Belongs to the otopetrin family.</text>
</comment>
<evidence type="ECO:0000256" key="1">
    <source>
        <dbReference type="ARBA" id="ARBA00004651"/>
    </source>
</evidence>
<accession>A0A2G9URL1</accession>
<keyword evidence="6" id="KW-0375">Hydrogen ion transport</keyword>
<protein>
    <submittedName>
        <fullName evidence="13">Uncharacterized protein</fullName>
    </submittedName>
</protein>
<keyword evidence="5 12" id="KW-0812">Transmembrane</keyword>
<dbReference type="AlphaFoldDB" id="A0A2G9URL1"/>
<dbReference type="GO" id="GO:0005886">
    <property type="term" value="C:plasma membrane"/>
    <property type="evidence" value="ECO:0007669"/>
    <property type="project" value="UniProtKB-SubCell"/>
</dbReference>
<evidence type="ECO:0000256" key="11">
    <source>
        <dbReference type="SAM" id="MobiDB-lite"/>
    </source>
</evidence>
<keyword evidence="9 12" id="KW-0472">Membrane</keyword>
<name>A0A2G9URL1_TELCI</name>
<organism evidence="13 14">
    <name type="scientific">Teladorsagia circumcincta</name>
    <name type="common">Brown stomach worm</name>
    <name type="synonym">Ostertagia circumcincta</name>
    <dbReference type="NCBI Taxonomy" id="45464"/>
    <lineage>
        <taxon>Eukaryota</taxon>
        <taxon>Metazoa</taxon>
        <taxon>Ecdysozoa</taxon>
        <taxon>Nematoda</taxon>
        <taxon>Chromadorea</taxon>
        <taxon>Rhabditida</taxon>
        <taxon>Rhabditina</taxon>
        <taxon>Rhabditomorpha</taxon>
        <taxon>Strongyloidea</taxon>
        <taxon>Trichostrongylidae</taxon>
        <taxon>Teladorsagia</taxon>
    </lineage>
</organism>
<dbReference type="PANTHER" id="PTHR21522">
    <property type="entry name" value="PROTON CHANNEL OTOP"/>
    <property type="match status" value="1"/>
</dbReference>
<feature type="region of interest" description="Disordered" evidence="11">
    <location>
        <begin position="152"/>
        <end position="172"/>
    </location>
</feature>
<dbReference type="Proteomes" id="UP000230423">
    <property type="component" value="Unassembled WGS sequence"/>
</dbReference>
<evidence type="ECO:0000256" key="6">
    <source>
        <dbReference type="ARBA" id="ARBA00022781"/>
    </source>
</evidence>